<gene>
    <name evidence="1" type="ORF">LCGC14_2999170</name>
</gene>
<dbReference type="EMBL" id="LAZR01061745">
    <property type="protein sequence ID" value="KKK62953.1"/>
    <property type="molecule type" value="Genomic_DNA"/>
</dbReference>
<accession>A0A0F8X206</accession>
<organism evidence="1">
    <name type="scientific">marine sediment metagenome</name>
    <dbReference type="NCBI Taxonomy" id="412755"/>
    <lineage>
        <taxon>unclassified sequences</taxon>
        <taxon>metagenomes</taxon>
        <taxon>ecological metagenomes</taxon>
    </lineage>
</organism>
<name>A0A0F8X206_9ZZZZ</name>
<reference evidence="1" key="1">
    <citation type="journal article" date="2015" name="Nature">
        <title>Complex archaea that bridge the gap between prokaryotes and eukaryotes.</title>
        <authorList>
            <person name="Spang A."/>
            <person name="Saw J.H."/>
            <person name="Jorgensen S.L."/>
            <person name="Zaremba-Niedzwiedzka K."/>
            <person name="Martijn J."/>
            <person name="Lind A.E."/>
            <person name="van Eijk R."/>
            <person name="Schleper C."/>
            <person name="Guy L."/>
            <person name="Ettema T.J."/>
        </authorList>
    </citation>
    <scope>NUCLEOTIDE SEQUENCE</scope>
</reference>
<dbReference type="AlphaFoldDB" id="A0A0F8X206"/>
<evidence type="ECO:0000313" key="1">
    <source>
        <dbReference type="EMBL" id="KKK62953.1"/>
    </source>
</evidence>
<protein>
    <submittedName>
        <fullName evidence="1">Uncharacterized protein</fullName>
    </submittedName>
</protein>
<sequence length="76" mass="8577">MTQWRRRNRNTFARGLGGKSLGRRYADDLPYRVNAAFDAIIAHFKAVQQFTSGGGSAYRVDRAESMLTQAINNLKL</sequence>
<comment type="caution">
    <text evidence="1">The sequence shown here is derived from an EMBL/GenBank/DDBJ whole genome shotgun (WGS) entry which is preliminary data.</text>
</comment>
<proteinExistence type="predicted"/>